<accession>A0ABN2SE27</accession>
<dbReference type="Gene3D" id="3.40.50.1950">
    <property type="entry name" value="Flavin prenyltransferase-like"/>
    <property type="match status" value="1"/>
</dbReference>
<evidence type="ECO:0000313" key="2">
    <source>
        <dbReference type="EMBL" id="GAA1985157.1"/>
    </source>
</evidence>
<dbReference type="EMBL" id="BAAAQM010000035">
    <property type="protein sequence ID" value="GAA1985157.1"/>
    <property type="molecule type" value="Genomic_DNA"/>
</dbReference>
<dbReference type="SUPFAM" id="SSF52507">
    <property type="entry name" value="Homo-oligomeric flavin-containing Cys decarboxylases, HFCD"/>
    <property type="match status" value="1"/>
</dbReference>
<dbReference type="Proteomes" id="UP001499854">
    <property type="component" value="Unassembled WGS sequence"/>
</dbReference>
<dbReference type="InterPro" id="IPR003382">
    <property type="entry name" value="Flavoprotein"/>
</dbReference>
<protein>
    <submittedName>
        <fullName evidence="2">Flavoprotein</fullName>
    </submittedName>
</protein>
<proteinExistence type="predicted"/>
<comment type="caution">
    <text evidence="2">The sequence shown here is derived from an EMBL/GenBank/DDBJ whole genome shotgun (WGS) entry which is preliminary data.</text>
</comment>
<evidence type="ECO:0000259" key="1">
    <source>
        <dbReference type="Pfam" id="PF02441"/>
    </source>
</evidence>
<evidence type="ECO:0000313" key="3">
    <source>
        <dbReference type="Proteomes" id="UP001499854"/>
    </source>
</evidence>
<name>A0ABN2SE27_9ACTN</name>
<dbReference type="InterPro" id="IPR036551">
    <property type="entry name" value="Flavin_trans-like"/>
</dbReference>
<gene>
    <name evidence="2" type="ORF">GCM10009838_54160</name>
</gene>
<sequence>MTDTHAPVLYIIVCAAGPADRVTVLIEAARVRGWDTYVIPTPTAEDFLDLTAVENACGHPVRSRWRNPAEGGSLPTPDAIIVAPASYNTVNKWAAGAADCYALGLLAEFGGAGVPIALLPNVNSAFAANRVYQRSLDELRAAGVHVLVGPGMIEPHPPRTDNADRFPWHLALKALDPILDAER</sequence>
<keyword evidence="3" id="KW-1185">Reference proteome</keyword>
<reference evidence="2 3" key="1">
    <citation type="journal article" date="2019" name="Int. J. Syst. Evol. Microbiol.">
        <title>The Global Catalogue of Microorganisms (GCM) 10K type strain sequencing project: providing services to taxonomists for standard genome sequencing and annotation.</title>
        <authorList>
            <consortium name="The Broad Institute Genomics Platform"/>
            <consortium name="The Broad Institute Genome Sequencing Center for Infectious Disease"/>
            <person name="Wu L."/>
            <person name="Ma J."/>
        </authorList>
    </citation>
    <scope>NUCLEOTIDE SEQUENCE [LARGE SCALE GENOMIC DNA]</scope>
    <source>
        <strain evidence="2 3">JCM 16013</strain>
    </source>
</reference>
<dbReference type="Pfam" id="PF02441">
    <property type="entry name" value="Flavoprotein"/>
    <property type="match status" value="1"/>
</dbReference>
<organism evidence="2 3">
    <name type="scientific">Catenulispora subtropica</name>
    <dbReference type="NCBI Taxonomy" id="450798"/>
    <lineage>
        <taxon>Bacteria</taxon>
        <taxon>Bacillati</taxon>
        <taxon>Actinomycetota</taxon>
        <taxon>Actinomycetes</taxon>
        <taxon>Catenulisporales</taxon>
        <taxon>Catenulisporaceae</taxon>
        <taxon>Catenulispora</taxon>
    </lineage>
</organism>
<dbReference type="RefSeq" id="WP_344659938.1">
    <property type="nucleotide sequence ID" value="NZ_BAAAQM010000035.1"/>
</dbReference>
<feature type="domain" description="Flavoprotein" evidence="1">
    <location>
        <begin position="11"/>
        <end position="140"/>
    </location>
</feature>